<dbReference type="Proteomes" id="UP000219193">
    <property type="component" value="Unassembled WGS sequence"/>
</dbReference>
<dbReference type="PANTHER" id="PTHR42924">
    <property type="entry name" value="EXONUCLEASE"/>
    <property type="match status" value="1"/>
</dbReference>
<feature type="signal peptide" evidence="1">
    <location>
        <begin position="1"/>
        <end position="21"/>
    </location>
</feature>
<dbReference type="PANTHER" id="PTHR42924:SF11">
    <property type="entry name" value="POLYMERASE_HISTIDINOL PHOSPHATASE N-TERMINAL DOMAIN-CONTAINING PROTEIN"/>
    <property type="match status" value="1"/>
</dbReference>
<dbReference type="InterPro" id="IPR052018">
    <property type="entry name" value="PHP_domain"/>
</dbReference>
<dbReference type="AlphaFoldDB" id="A0A285X098"/>
<keyword evidence="1" id="KW-0732">Signal</keyword>
<accession>A0A285X098</accession>
<feature type="chain" id="PRO_5013329821" description="Polymerase/histidinol phosphatase N-terminal domain-containing protein" evidence="1">
    <location>
        <begin position="22"/>
        <end position="395"/>
    </location>
</feature>
<evidence type="ECO:0000313" key="3">
    <source>
        <dbReference type="Proteomes" id="UP000219193"/>
    </source>
</evidence>
<evidence type="ECO:0000313" key="2">
    <source>
        <dbReference type="EMBL" id="SOC78763.1"/>
    </source>
</evidence>
<evidence type="ECO:0008006" key="4">
    <source>
        <dbReference type="Google" id="ProtNLM"/>
    </source>
</evidence>
<dbReference type="EMBL" id="OCMF01000001">
    <property type="protein sequence ID" value="SOC78763.1"/>
    <property type="molecule type" value="Genomic_DNA"/>
</dbReference>
<name>A0A285X098_9FLAO</name>
<dbReference type="OrthoDB" id="9794455at2"/>
<evidence type="ECO:0000256" key="1">
    <source>
        <dbReference type="SAM" id="SignalP"/>
    </source>
</evidence>
<organism evidence="2 3">
    <name type="scientific">Salinimicrobium sediminis</name>
    <dbReference type="NCBI Taxonomy" id="1343891"/>
    <lineage>
        <taxon>Bacteria</taxon>
        <taxon>Pseudomonadati</taxon>
        <taxon>Bacteroidota</taxon>
        <taxon>Flavobacteriia</taxon>
        <taxon>Flavobacteriales</taxon>
        <taxon>Flavobacteriaceae</taxon>
        <taxon>Salinimicrobium</taxon>
    </lineage>
</organism>
<dbReference type="GO" id="GO:0035312">
    <property type="term" value="F:5'-3' DNA exonuclease activity"/>
    <property type="evidence" value="ECO:0007669"/>
    <property type="project" value="TreeGrafter"/>
</dbReference>
<dbReference type="SUPFAM" id="SSF89550">
    <property type="entry name" value="PHP domain-like"/>
    <property type="match status" value="1"/>
</dbReference>
<gene>
    <name evidence="2" type="ORF">SAMN06296241_0279</name>
</gene>
<reference evidence="3" key="1">
    <citation type="submission" date="2017-09" db="EMBL/GenBank/DDBJ databases">
        <authorList>
            <person name="Varghese N."/>
            <person name="Submissions S."/>
        </authorList>
    </citation>
    <scope>NUCLEOTIDE SEQUENCE [LARGE SCALE GENOMIC DNA]</scope>
    <source>
        <strain evidence="3">CGMCC 1.12641</strain>
    </source>
</reference>
<proteinExistence type="predicted"/>
<dbReference type="InterPro" id="IPR016195">
    <property type="entry name" value="Pol/histidinol_Pase-like"/>
</dbReference>
<dbReference type="RefSeq" id="WP_097054562.1">
    <property type="nucleotide sequence ID" value="NZ_OCMF01000001.1"/>
</dbReference>
<dbReference type="Gene3D" id="3.20.20.140">
    <property type="entry name" value="Metal-dependent hydrolases"/>
    <property type="match status" value="1"/>
</dbReference>
<sequence length="395" mass="45469">MKPYFITLLSFLLLTFNAASAQEKYYKGNLHTHSYWSDGDEFPEMIMDWYKDNGYDFLALSDHNIIAEGEKWKTIPKDSLYQKAFIDYLDKYGEDWVEYRKDSAGTHVKLKTLEEFRPLFEKEEEFLIFKAEEVTAYLGKKAVHMGAINIQEELQPVEGNTIVELIQNNLNAIKEQSKRTGEPILQHLNHPNFTYAITAEDIIQIDGERFFEVFNGHPYVNNYGDSIHNSTEEMWDQVNIAYVQAGKPLLYGLATDDSHHYHKFGSRYSNVGRGWVMVKARELHPHSLIKNMEAGNFYSTTGVVLKEVGFVENELTVKIEPEKGVEYKIQFIGAKKGKMNSEILKTVEGTSATYKLPENILFVRAKIVSSKPKENPYREGDVEVAWTQPVLPQQP</sequence>
<dbReference type="GO" id="GO:0004534">
    <property type="term" value="F:5'-3' RNA exonuclease activity"/>
    <property type="evidence" value="ECO:0007669"/>
    <property type="project" value="TreeGrafter"/>
</dbReference>
<keyword evidence="3" id="KW-1185">Reference proteome</keyword>
<protein>
    <recommendedName>
        <fullName evidence="4">Polymerase/histidinol phosphatase N-terminal domain-containing protein</fullName>
    </recommendedName>
</protein>